<protein>
    <submittedName>
        <fullName evidence="2">Uncharacterized protein</fullName>
    </submittedName>
</protein>
<feature type="non-terminal residue" evidence="2">
    <location>
        <position position="392"/>
    </location>
</feature>
<proteinExistence type="predicted"/>
<evidence type="ECO:0000313" key="2">
    <source>
        <dbReference type="EMBL" id="CRZ07754.1"/>
    </source>
</evidence>
<reference evidence="2" key="1">
    <citation type="submission" date="2015-04" db="EMBL/GenBank/DDBJ databases">
        <title>The genome sequence of the plant pathogenic Rhizarian Plasmodiophora brassicae reveals insights in its biotrophic life cycle and the origin of chitin synthesis.</title>
        <authorList>
            <person name="Schwelm A."/>
            <person name="Fogelqvist J."/>
            <person name="Knaust A."/>
            <person name="Julke S."/>
            <person name="Lilja T."/>
            <person name="Dhandapani V."/>
            <person name="Bonilla-Rosso G."/>
            <person name="Karlsson M."/>
            <person name="Shevchenko A."/>
            <person name="Choi S.R."/>
            <person name="Kim H.G."/>
            <person name="Park J.Y."/>
            <person name="Lim Y.P."/>
            <person name="Ludwig-Muller J."/>
            <person name="Dixelius C."/>
        </authorList>
    </citation>
    <scope>NUCLEOTIDE SEQUENCE</scope>
    <source>
        <tissue evidence="2">Potato root galls</tissue>
    </source>
</reference>
<feature type="region of interest" description="Disordered" evidence="1">
    <location>
        <begin position="38"/>
        <end position="77"/>
    </location>
</feature>
<evidence type="ECO:0000256" key="1">
    <source>
        <dbReference type="SAM" id="MobiDB-lite"/>
    </source>
</evidence>
<feature type="non-terminal residue" evidence="2">
    <location>
        <position position="1"/>
    </location>
</feature>
<dbReference type="AlphaFoldDB" id="A0A0H5RGF4"/>
<feature type="region of interest" description="Disordered" evidence="1">
    <location>
        <begin position="321"/>
        <end position="357"/>
    </location>
</feature>
<accession>A0A0H5RGF4</accession>
<organism evidence="2">
    <name type="scientific">Spongospora subterranea</name>
    <dbReference type="NCBI Taxonomy" id="70186"/>
    <lineage>
        <taxon>Eukaryota</taxon>
        <taxon>Sar</taxon>
        <taxon>Rhizaria</taxon>
        <taxon>Endomyxa</taxon>
        <taxon>Phytomyxea</taxon>
        <taxon>Plasmodiophorida</taxon>
        <taxon>Plasmodiophoridae</taxon>
        <taxon>Spongospora</taxon>
    </lineage>
</organism>
<sequence length="392" mass="44416">WQLDGKCVQRITPLINARVTCRLMVKATRVRAVLSSDAAKGGSGGQRNGVSPKEATHPDSPSNENQSSARIRDRPMSKDEIQGATYRDHAPGPRKWQTIKAILVRPKRTWANKTQSGQRIKLCLHMIRSLTESCDHRNGSPSNALRSKPLPCVGTETIAKITKIEPKIQGENRQQNSKHTIVPNKTTALTKSAGREAQIQTHHPENEMVTRHTERTSSKHPRKEVMAPTLTTNPVHNYCSPQRSPYRAAIDSRYHRLQTAASYLRNPETNCKKCETVHLLDLRRNALRIIYQSTMTDGANETMIDVANETITMMDGVTEEVTNRRMDKRRKTTSSTTAPPTKTQGSPDVSPVKRKDIEQRHAHTRLFLIDRRKDYVRFDKIHLPSAFFKKKD</sequence>
<feature type="compositionally biased region" description="Polar residues" evidence="1">
    <location>
        <begin position="59"/>
        <end position="69"/>
    </location>
</feature>
<feature type="compositionally biased region" description="Low complexity" evidence="1">
    <location>
        <begin position="333"/>
        <end position="343"/>
    </location>
</feature>
<dbReference type="EMBL" id="HACM01007312">
    <property type="protein sequence ID" value="CRZ07754.1"/>
    <property type="molecule type" value="Transcribed_RNA"/>
</dbReference>
<name>A0A0H5RGF4_9EUKA</name>